<dbReference type="PROSITE" id="PS00411">
    <property type="entry name" value="KINESIN_MOTOR_1"/>
    <property type="match status" value="1"/>
</dbReference>
<evidence type="ECO:0000259" key="12">
    <source>
        <dbReference type="PROSITE" id="PS50067"/>
    </source>
</evidence>
<keyword evidence="14" id="KW-1185">Reference proteome</keyword>
<evidence type="ECO:0000256" key="6">
    <source>
        <dbReference type="ARBA" id="ARBA00023175"/>
    </source>
</evidence>
<evidence type="ECO:0000256" key="10">
    <source>
        <dbReference type="SAM" id="Coils"/>
    </source>
</evidence>
<evidence type="ECO:0000256" key="3">
    <source>
        <dbReference type="ARBA" id="ARBA00022741"/>
    </source>
</evidence>
<dbReference type="Gene3D" id="3.40.850.10">
    <property type="entry name" value="Kinesin motor domain"/>
    <property type="match status" value="1"/>
</dbReference>
<evidence type="ECO:0000256" key="9">
    <source>
        <dbReference type="RuleBase" id="RU000394"/>
    </source>
</evidence>
<dbReference type="PANTHER" id="PTHR47968">
    <property type="entry name" value="CENTROMERE PROTEIN E"/>
    <property type="match status" value="1"/>
</dbReference>
<reference evidence="13 14" key="3">
    <citation type="submission" date="2019-11" db="EMBL/GenBank/DDBJ databases">
        <title>A de novo genome assembly of a pear dwarfing rootstock.</title>
        <authorList>
            <person name="Wang F."/>
            <person name="Wang J."/>
            <person name="Li S."/>
            <person name="Zhang Y."/>
            <person name="Fang M."/>
            <person name="Ma L."/>
            <person name="Zhao Y."/>
            <person name="Jiang S."/>
        </authorList>
    </citation>
    <scope>NUCLEOTIDE SEQUENCE [LARGE SCALE GENOMIC DNA]</scope>
    <source>
        <strain evidence="13">S2</strain>
        <tissue evidence="13">Leaf</tissue>
    </source>
</reference>
<comment type="caution">
    <text evidence="13">The sequence shown here is derived from an EMBL/GenBank/DDBJ whole genome shotgun (WGS) entry which is preliminary data.</text>
</comment>
<comment type="similarity">
    <text evidence="7">Belongs to the TRAFAC class myosin-kinesin ATPase superfamily. Kinesin family. KIN-1 subfamily.</text>
</comment>
<reference evidence="13 14" key="1">
    <citation type="submission" date="2019-09" db="EMBL/GenBank/DDBJ databases">
        <authorList>
            <person name="Ou C."/>
        </authorList>
    </citation>
    <scope>NUCLEOTIDE SEQUENCE [LARGE SCALE GENOMIC DNA]</scope>
    <source>
        <strain evidence="13">S2</strain>
        <tissue evidence="13">Leaf</tissue>
    </source>
</reference>
<dbReference type="GO" id="GO:0005524">
    <property type="term" value="F:ATP binding"/>
    <property type="evidence" value="ECO:0007669"/>
    <property type="project" value="UniProtKB-UniRule"/>
</dbReference>
<dbReference type="Pfam" id="PF00225">
    <property type="entry name" value="Kinesin"/>
    <property type="match status" value="1"/>
</dbReference>
<dbReference type="EMBL" id="SMOL01000143">
    <property type="protein sequence ID" value="KAB2630130.1"/>
    <property type="molecule type" value="Genomic_DNA"/>
</dbReference>
<dbReference type="CDD" id="cd01369">
    <property type="entry name" value="KISc_KHC_KIF5"/>
    <property type="match status" value="1"/>
</dbReference>
<dbReference type="PANTHER" id="PTHR47968:SF17">
    <property type="entry name" value="KINESIN-LIKE PROTEIN"/>
    <property type="match status" value="1"/>
</dbReference>
<dbReference type="Pfam" id="PF00657">
    <property type="entry name" value="Lipase_GDSL"/>
    <property type="match status" value="1"/>
</dbReference>
<evidence type="ECO:0000256" key="4">
    <source>
        <dbReference type="ARBA" id="ARBA00022840"/>
    </source>
</evidence>
<feature type="region of interest" description="Disordered" evidence="11">
    <location>
        <begin position="335"/>
        <end position="359"/>
    </location>
</feature>
<evidence type="ECO:0000313" key="14">
    <source>
        <dbReference type="Proteomes" id="UP000327157"/>
    </source>
</evidence>
<reference evidence="14" key="2">
    <citation type="submission" date="2019-10" db="EMBL/GenBank/DDBJ databases">
        <title>A de novo genome assembly of a pear dwarfing rootstock.</title>
        <authorList>
            <person name="Wang F."/>
            <person name="Wang J."/>
            <person name="Li S."/>
            <person name="Zhang Y."/>
            <person name="Fang M."/>
            <person name="Ma L."/>
            <person name="Zhao Y."/>
            <person name="Jiang S."/>
        </authorList>
    </citation>
    <scope>NUCLEOTIDE SEQUENCE [LARGE SCALE GENOMIC DNA]</scope>
</reference>
<evidence type="ECO:0000256" key="1">
    <source>
        <dbReference type="ARBA" id="ARBA00008668"/>
    </source>
</evidence>
<dbReference type="InterPro" id="IPR001087">
    <property type="entry name" value="GDSL"/>
</dbReference>
<dbReference type="InterPro" id="IPR019821">
    <property type="entry name" value="Kinesin_motor_CS"/>
</dbReference>
<keyword evidence="4 8" id="KW-0067">ATP-binding</keyword>
<feature type="domain" description="Kinesin motor" evidence="12">
    <location>
        <begin position="3"/>
        <end position="333"/>
    </location>
</feature>
<dbReference type="CDD" id="cd01837">
    <property type="entry name" value="SGNH_plant_lipase_like"/>
    <property type="match status" value="1"/>
</dbReference>
<dbReference type="InterPro" id="IPR027417">
    <property type="entry name" value="P-loop_NTPase"/>
</dbReference>
<dbReference type="Gene3D" id="3.40.50.1110">
    <property type="entry name" value="SGNH hydrolase"/>
    <property type="match status" value="1"/>
</dbReference>
<feature type="binding site" evidence="8">
    <location>
        <begin position="86"/>
        <end position="93"/>
    </location>
    <ligand>
        <name>ATP</name>
        <dbReference type="ChEBI" id="CHEBI:30616"/>
    </ligand>
</feature>
<dbReference type="InterPro" id="IPR036961">
    <property type="entry name" value="Kinesin_motor_dom_sf"/>
</dbReference>
<dbReference type="GO" id="GO:0008017">
    <property type="term" value="F:microtubule binding"/>
    <property type="evidence" value="ECO:0007669"/>
    <property type="project" value="InterPro"/>
</dbReference>
<sequence length="867" mass="95654">MASMTICARFRPLSSKERRDHGDAVCIQHVDSETFSFKDEKDEEFTFSFDKVFYEKSEQAQVYEFLASPIVRDAVDAINGTIVTYGQTGAGKTYSMEGPSILVRDEQKRGLLPRVVEGLFDCIKSSERTMKHSIKLSMVEIYMERVRDLFDLAKVNIQIKESKSQGILLNGVTEISVSSPAEALQSLSNGIANRAVGETQMNVSSSRSHCIYIFTVQQEVKKDERSKAGKLILVDLAGSEKVEKTGAEGKVLEEAKTINKSLSALGNVINALTCWSSGKANHIPFRDSKLTRILQDSLGGNSRTALLCCCSPSPSNALESLSTLRFGMRAKHIKMSPRLKGNEDKSAKKNGPPSPTKDESCEIILEMLRERFDAEDVKLLEELFTLSGILFDPSSPEEVDSALADVTSQTITLLQQAVEDLASTVEELKRENKALKNELAAAKRSDAQSEAAEDTSIVLHKPSGIISSVVSRVSPIIFITRHYCHCSVELSEKHVFEYWVQRDLELKYEIFSYPAVFNFGDSNSDTGELGAGLGFNLPLPYGQTYFKPPSSSGRPCDGRLIVDFLMDAMELPFLNAYLDSVGLPSFKNGCNFAAAGSTILPATATSISPFSFGVQVSQFFRFKAKVLELLAEGKSFPKYLPTEDFFAKGLYMFDIGQNDLAGAFYSKSLDEILASIPTILTEFETGVKRLYDQGGRNFWIHNTGPLGCLTQNVAKFGTDPSKLDEQGCVSDHNQAAKLFNLQLHALTKKLQDQYSNSSVIYVDIFSIKSELISNYSKNGFEQPIMACCGYGGPPLNYDSHITCGQTKTLNGTNVTAKGCTDSSDYISWDGIHYTEAANQYVSSKILTGKYSDPPFSDKMPFLLKLKF</sequence>
<dbReference type="AlphaFoldDB" id="A0A5N5HXC4"/>
<organism evidence="13 14">
    <name type="scientific">Pyrus ussuriensis x Pyrus communis</name>
    <dbReference type="NCBI Taxonomy" id="2448454"/>
    <lineage>
        <taxon>Eukaryota</taxon>
        <taxon>Viridiplantae</taxon>
        <taxon>Streptophyta</taxon>
        <taxon>Embryophyta</taxon>
        <taxon>Tracheophyta</taxon>
        <taxon>Spermatophyta</taxon>
        <taxon>Magnoliopsida</taxon>
        <taxon>eudicotyledons</taxon>
        <taxon>Gunneridae</taxon>
        <taxon>Pentapetalae</taxon>
        <taxon>rosids</taxon>
        <taxon>fabids</taxon>
        <taxon>Rosales</taxon>
        <taxon>Rosaceae</taxon>
        <taxon>Amygdaloideae</taxon>
        <taxon>Maleae</taxon>
        <taxon>Pyrus</taxon>
    </lineage>
</organism>
<dbReference type="InterPro" id="IPR035669">
    <property type="entry name" value="SGNH_plant_lipase-like"/>
</dbReference>
<gene>
    <name evidence="13" type="ORF">D8674_007649</name>
</gene>
<evidence type="ECO:0000256" key="7">
    <source>
        <dbReference type="ARBA" id="ARBA00061495"/>
    </source>
</evidence>
<name>A0A5N5HXC4_9ROSA</name>
<dbReference type="InterPro" id="IPR036514">
    <property type="entry name" value="SGNH_hydro_sf"/>
</dbReference>
<keyword evidence="3 8" id="KW-0547">Nucleotide-binding</keyword>
<evidence type="ECO:0000256" key="2">
    <source>
        <dbReference type="ARBA" id="ARBA00022701"/>
    </source>
</evidence>
<dbReference type="GO" id="GO:0005874">
    <property type="term" value="C:microtubule"/>
    <property type="evidence" value="ECO:0007669"/>
    <property type="project" value="UniProtKB-KW"/>
</dbReference>
<evidence type="ECO:0000256" key="5">
    <source>
        <dbReference type="ARBA" id="ARBA00023054"/>
    </source>
</evidence>
<dbReference type="InterPro" id="IPR027640">
    <property type="entry name" value="Kinesin-like_fam"/>
</dbReference>
<dbReference type="FunFam" id="3.40.850.10:FF:000114">
    <property type="entry name" value="Kinesin-like protein"/>
    <property type="match status" value="1"/>
</dbReference>
<dbReference type="SUPFAM" id="SSF52540">
    <property type="entry name" value="P-loop containing nucleoside triphosphate hydrolases"/>
    <property type="match status" value="1"/>
</dbReference>
<keyword evidence="2 9" id="KW-0493">Microtubule</keyword>
<keyword evidence="6 8" id="KW-0505">Motor protein</keyword>
<keyword evidence="5 10" id="KW-0175">Coiled coil</keyword>
<feature type="coiled-coil region" evidence="10">
    <location>
        <begin position="411"/>
        <end position="445"/>
    </location>
</feature>
<accession>A0A5N5HXC4</accession>
<evidence type="ECO:0000256" key="11">
    <source>
        <dbReference type="SAM" id="MobiDB-lite"/>
    </source>
</evidence>
<evidence type="ECO:0000313" key="13">
    <source>
        <dbReference type="EMBL" id="KAB2630130.1"/>
    </source>
</evidence>
<protein>
    <recommendedName>
        <fullName evidence="9">Kinesin-like protein</fullName>
    </recommendedName>
</protein>
<dbReference type="PRINTS" id="PR00380">
    <property type="entry name" value="KINESINHEAVY"/>
</dbReference>
<dbReference type="GO" id="GO:0007018">
    <property type="term" value="P:microtubule-based movement"/>
    <property type="evidence" value="ECO:0007669"/>
    <property type="project" value="InterPro"/>
</dbReference>
<proteinExistence type="inferred from homology"/>
<evidence type="ECO:0000256" key="8">
    <source>
        <dbReference type="PROSITE-ProRule" id="PRU00283"/>
    </source>
</evidence>
<dbReference type="OrthoDB" id="3176171at2759"/>
<dbReference type="PROSITE" id="PS50067">
    <property type="entry name" value="KINESIN_MOTOR_2"/>
    <property type="match status" value="1"/>
</dbReference>
<dbReference type="InterPro" id="IPR001752">
    <property type="entry name" value="Kinesin_motor_dom"/>
</dbReference>
<dbReference type="SMART" id="SM00129">
    <property type="entry name" value="KISc"/>
    <property type="match status" value="1"/>
</dbReference>
<dbReference type="GO" id="GO:0016788">
    <property type="term" value="F:hydrolase activity, acting on ester bonds"/>
    <property type="evidence" value="ECO:0007669"/>
    <property type="project" value="InterPro"/>
</dbReference>
<dbReference type="Proteomes" id="UP000327157">
    <property type="component" value="Chromosome 12"/>
</dbReference>
<comment type="similarity">
    <text evidence="1">Belongs to the 'GDSL' lipolytic enzyme family.</text>
</comment>
<dbReference type="GO" id="GO:0003777">
    <property type="term" value="F:microtubule motor activity"/>
    <property type="evidence" value="ECO:0007669"/>
    <property type="project" value="InterPro"/>
</dbReference>